<dbReference type="Proteomes" id="UP000321570">
    <property type="component" value="Unassembled WGS sequence"/>
</dbReference>
<reference evidence="1 2" key="1">
    <citation type="submission" date="2019-07" db="EMBL/GenBank/DDBJ databases">
        <authorList>
            <person name="Jastrzebski P J."/>
            <person name="Paukszto L."/>
            <person name="Jastrzebski P J."/>
        </authorList>
    </citation>
    <scope>NUCLEOTIDE SEQUENCE [LARGE SCALE GENOMIC DNA]</scope>
    <source>
        <strain evidence="1 2">WMS-il1</strain>
    </source>
</reference>
<dbReference type="AlphaFoldDB" id="A0A564YD55"/>
<sequence length="154" mass="17646">YDAALTSSECDPEDNEIFETGEDINDEFRGDLNSAFNLNNDKEAKFTLVDELGTLTLSAHTNGEAEGEVDNYGFEQNSTSGLDSGTPSVKVYSVRPRRKKRKRLEINLLNCRYDSVRRVSQRFGFREVGEDEDWNLYWTDLSVSVERVVSMKKW</sequence>
<protein>
    <submittedName>
        <fullName evidence="1">Uncharacterized protein</fullName>
    </submittedName>
</protein>
<evidence type="ECO:0000313" key="2">
    <source>
        <dbReference type="Proteomes" id="UP000321570"/>
    </source>
</evidence>
<evidence type="ECO:0000313" key="1">
    <source>
        <dbReference type="EMBL" id="VUZ45205.1"/>
    </source>
</evidence>
<name>A0A564YD55_HYMDI</name>
<proteinExistence type="predicted"/>
<dbReference type="EMBL" id="CABIJS010000166">
    <property type="protein sequence ID" value="VUZ45205.1"/>
    <property type="molecule type" value="Genomic_DNA"/>
</dbReference>
<keyword evidence="2" id="KW-1185">Reference proteome</keyword>
<feature type="non-terminal residue" evidence="1">
    <location>
        <position position="154"/>
    </location>
</feature>
<gene>
    <name evidence="1" type="ORF">WMSIL1_LOCUS5322</name>
</gene>
<feature type="non-terminal residue" evidence="1">
    <location>
        <position position="1"/>
    </location>
</feature>
<organism evidence="1 2">
    <name type="scientific">Hymenolepis diminuta</name>
    <name type="common">Rat tapeworm</name>
    <dbReference type="NCBI Taxonomy" id="6216"/>
    <lineage>
        <taxon>Eukaryota</taxon>
        <taxon>Metazoa</taxon>
        <taxon>Spiralia</taxon>
        <taxon>Lophotrochozoa</taxon>
        <taxon>Platyhelminthes</taxon>
        <taxon>Cestoda</taxon>
        <taxon>Eucestoda</taxon>
        <taxon>Cyclophyllidea</taxon>
        <taxon>Hymenolepididae</taxon>
        <taxon>Hymenolepis</taxon>
    </lineage>
</organism>
<accession>A0A564YD55</accession>